<protein>
    <submittedName>
        <fullName evidence="1">Uncharacterized protein</fullName>
    </submittedName>
</protein>
<keyword evidence="2" id="KW-1185">Reference proteome</keyword>
<evidence type="ECO:0000313" key="1">
    <source>
        <dbReference type="EMBL" id="KAI4582494.1"/>
    </source>
</evidence>
<evidence type="ECO:0000313" key="2">
    <source>
        <dbReference type="Proteomes" id="UP001057279"/>
    </source>
</evidence>
<name>A0ACB9UYA2_9CETA</name>
<accession>A0ACB9UYA2</accession>
<reference evidence="1" key="1">
    <citation type="submission" date="2022-03" db="EMBL/GenBank/DDBJ databases">
        <title>Genomic analyses of argali, domestic sheep and their hybrids provide insights into chromosomal evolution, heterosis and genetic basis of agronomic traits.</title>
        <authorList>
            <person name="Li M."/>
        </authorList>
    </citation>
    <scope>NUCLEOTIDE SEQUENCE</scope>
    <source>
        <strain evidence="1">F1 hybrid</strain>
    </source>
</reference>
<organism evidence="1 2">
    <name type="scientific">Ovis ammon polii x Ovis aries</name>
    <dbReference type="NCBI Taxonomy" id="2918886"/>
    <lineage>
        <taxon>Eukaryota</taxon>
        <taxon>Metazoa</taxon>
        <taxon>Chordata</taxon>
        <taxon>Craniata</taxon>
        <taxon>Vertebrata</taxon>
        <taxon>Euteleostomi</taxon>
        <taxon>Mammalia</taxon>
        <taxon>Eutheria</taxon>
        <taxon>Laurasiatheria</taxon>
        <taxon>Artiodactyla</taxon>
        <taxon>Ruminantia</taxon>
        <taxon>Pecora</taxon>
        <taxon>Bovidae</taxon>
        <taxon>Caprinae</taxon>
        <taxon>Ovis</taxon>
    </lineage>
</organism>
<sequence>MLSSPELSAASMKIISDKENHHSRLKTFVGYTLPILFVLTLMLPLLGKEEQGSLQQELFDSSDTTLGLFTGLGEVSRSWAMKGLGQTTLTFGEKTTSEREMYVAASISYSESDSCPGLPYLRPSLCMEETKRYKTVLIPRSRQLTWGKLMNQITRYYEAAFLIEEKEYDDARNIKRKKDPKLNSALNRHTVNADGSPTVDWRHACHRIGFFSIHLEIQD</sequence>
<dbReference type="EMBL" id="CM043033">
    <property type="protein sequence ID" value="KAI4582494.1"/>
    <property type="molecule type" value="Genomic_DNA"/>
</dbReference>
<dbReference type="Proteomes" id="UP001057279">
    <property type="component" value="Linkage Group LG08"/>
</dbReference>
<proteinExistence type="predicted"/>
<comment type="caution">
    <text evidence="1">The sequence shown here is derived from an EMBL/GenBank/DDBJ whole genome shotgun (WGS) entry which is preliminary data.</text>
</comment>
<gene>
    <name evidence="1" type="ORF">MJG53_009045</name>
</gene>